<evidence type="ECO:0000313" key="2">
    <source>
        <dbReference type="Proteomes" id="UP000018144"/>
    </source>
</evidence>
<organism evidence="1 2">
    <name type="scientific">Pyronema omphalodes (strain CBS 100304)</name>
    <name type="common">Pyronema confluens</name>
    <dbReference type="NCBI Taxonomy" id="1076935"/>
    <lineage>
        <taxon>Eukaryota</taxon>
        <taxon>Fungi</taxon>
        <taxon>Dikarya</taxon>
        <taxon>Ascomycota</taxon>
        <taxon>Pezizomycotina</taxon>
        <taxon>Pezizomycetes</taxon>
        <taxon>Pezizales</taxon>
        <taxon>Pyronemataceae</taxon>
        <taxon>Pyronema</taxon>
    </lineage>
</organism>
<dbReference type="EMBL" id="HF936646">
    <property type="protein sequence ID" value="CCX17403.1"/>
    <property type="molecule type" value="Genomic_DNA"/>
</dbReference>
<keyword evidence="2" id="KW-1185">Reference proteome</keyword>
<accession>U4LC46</accession>
<reference evidence="1 2" key="1">
    <citation type="journal article" date="2013" name="PLoS Genet.">
        <title>The genome and development-dependent transcriptomes of Pyronema confluens: a window into fungal evolution.</title>
        <authorList>
            <person name="Traeger S."/>
            <person name="Altegoer F."/>
            <person name="Freitag M."/>
            <person name="Gabaldon T."/>
            <person name="Kempken F."/>
            <person name="Kumar A."/>
            <person name="Marcet-Houben M."/>
            <person name="Poggeler S."/>
            <person name="Stajich J.E."/>
            <person name="Nowrousian M."/>
        </authorList>
    </citation>
    <scope>NUCLEOTIDE SEQUENCE [LARGE SCALE GENOMIC DNA]</scope>
    <source>
        <strain evidence="2">CBS 100304</strain>
        <tissue evidence="1">Vegetative mycelium</tissue>
    </source>
</reference>
<dbReference type="AlphaFoldDB" id="U4LC46"/>
<evidence type="ECO:0000313" key="1">
    <source>
        <dbReference type="EMBL" id="CCX17403.1"/>
    </source>
</evidence>
<sequence>MINAGFYGRKVHISFLWSLREFFLHDRTCTTVHRDYQWRPWSVVVDGLTQLLIDTRHEVKVSNSLSFVALNWHNFSKCNKIKAGSS</sequence>
<dbReference type="Proteomes" id="UP000018144">
    <property type="component" value="Unassembled WGS sequence"/>
</dbReference>
<gene>
    <name evidence="1" type="ORF">PCON_04407</name>
</gene>
<protein>
    <submittedName>
        <fullName evidence="1">Uncharacterized protein</fullName>
    </submittedName>
</protein>
<name>U4LC46_PYROM</name>
<proteinExistence type="predicted"/>